<organism evidence="4 5">
    <name type="scientific">Coniophora puteana (strain RWD-64-598)</name>
    <name type="common">Brown rot fungus</name>
    <dbReference type="NCBI Taxonomy" id="741705"/>
    <lineage>
        <taxon>Eukaryota</taxon>
        <taxon>Fungi</taxon>
        <taxon>Dikarya</taxon>
        <taxon>Basidiomycota</taxon>
        <taxon>Agaricomycotina</taxon>
        <taxon>Agaricomycetes</taxon>
        <taxon>Agaricomycetidae</taxon>
        <taxon>Boletales</taxon>
        <taxon>Coniophorineae</taxon>
        <taxon>Coniophoraceae</taxon>
        <taxon>Coniophora</taxon>
    </lineage>
</organism>
<evidence type="ECO:0008006" key="6">
    <source>
        <dbReference type="Google" id="ProtNLM"/>
    </source>
</evidence>
<dbReference type="PANTHER" id="PTHR43016:SF16">
    <property type="entry name" value="METALLOPROTEASE, PUTATIVE (AFU_ORTHOLOGUE AFUA_4G07610)-RELATED"/>
    <property type="match status" value="1"/>
</dbReference>
<reference evidence="5" key="1">
    <citation type="journal article" date="2012" name="Science">
        <title>The Paleozoic origin of enzymatic lignin decomposition reconstructed from 31 fungal genomes.</title>
        <authorList>
            <person name="Floudas D."/>
            <person name="Binder M."/>
            <person name="Riley R."/>
            <person name="Barry K."/>
            <person name="Blanchette R.A."/>
            <person name="Henrissat B."/>
            <person name="Martinez A.T."/>
            <person name="Otillar R."/>
            <person name="Spatafora J.W."/>
            <person name="Yadav J.S."/>
            <person name="Aerts A."/>
            <person name="Benoit I."/>
            <person name="Boyd A."/>
            <person name="Carlson A."/>
            <person name="Copeland A."/>
            <person name="Coutinho P.M."/>
            <person name="de Vries R.P."/>
            <person name="Ferreira P."/>
            <person name="Findley K."/>
            <person name="Foster B."/>
            <person name="Gaskell J."/>
            <person name="Glotzer D."/>
            <person name="Gorecki P."/>
            <person name="Heitman J."/>
            <person name="Hesse C."/>
            <person name="Hori C."/>
            <person name="Igarashi K."/>
            <person name="Jurgens J.A."/>
            <person name="Kallen N."/>
            <person name="Kersten P."/>
            <person name="Kohler A."/>
            <person name="Kuees U."/>
            <person name="Kumar T.K.A."/>
            <person name="Kuo A."/>
            <person name="LaButti K."/>
            <person name="Larrondo L.F."/>
            <person name="Lindquist E."/>
            <person name="Ling A."/>
            <person name="Lombard V."/>
            <person name="Lucas S."/>
            <person name="Lundell T."/>
            <person name="Martin R."/>
            <person name="McLaughlin D.J."/>
            <person name="Morgenstern I."/>
            <person name="Morin E."/>
            <person name="Murat C."/>
            <person name="Nagy L.G."/>
            <person name="Nolan M."/>
            <person name="Ohm R.A."/>
            <person name="Patyshakuliyeva A."/>
            <person name="Rokas A."/>
            <person name="Ruiz-Duenas F.J."/>
            <person name="Sabat G."/>
            <person name="Salamov A."/>
            <person name="Samejima M."/>
            <person name="Schmutz J."/>
            <person name="Slot J.C."/>
            <person name="St John F."/>
            <person name="Stenlid J."/>
            <person name="Sun H."/>
            <person name="Sun S."/>
            <person name="Syed K."/>
            <person name="Tsang A."/>
            <person name="Wiebenga A."/>
            <person name="Young D."/>
            <person name="Pisabarro A."/>
            <person name="Eastwood D.C."/>
            <person name="Martin F."/>
            <person name="Cullen D."/>
            <person name="Grigoriev I.V."/>
            <person name="Hibbett D.S."/>
        </authorList>
    </citation>
    <scope>NUCLEOTIDE SEQUENCE [LARGE SCALE GENOMIC DNA]</scope>
    <source>
        <strain evidence="5">RWD-64-598 SS2</strain>
    </source>
</reference>
<name>A0A5M3N5E1_CONPW</name>
<feature type="domain" description="Peptidase M16 N-terminal" evidence="2">
    <location>
        <begin position="80"/>
        <end position="166"/>
    </location>
</feature>
<dbReference type="EMBL" id="JH711573">
    <property type="protein sequence ID" value="EIW86630.1"/>
    <property type="molecule type" value="Genomic_DNA"/>
</dbReference>
<dbReference type="Gene3D" id="3.30.830.10">
    <property type="entry name" value="Metalloenzyme, LuxS/M16 peptidase-like"/>
    <property type="match status" value="4"/>
</dbReference>
<dbReference type="InterPro" id="IPR011249">
    <property type="entry name" value="Metalloenz_LuxS/M16"/>
</dbReference>
<dbReference type="InterPro" id="IPR007863">
    <property type="entry name" value="Peptidase_M16_C"/>
</dbReference>
<keyword evidence="5" id="KW-1185">Reference proteome</keyword>
<proteinExistence type="predicted"/>
<evidence type="ECO:0000256" key="1">
    <source>
        <dbReference type="SAM" id="MobiDB-lite"/>
    </source>
</evidence>
<accession>A0A5M3N5E1</accession>
<feature type="domain" description="Peptidase M16 C-terminal" evidence="3">
    <location>
        <begin position="219"/>
        <end position="412"/>
    </location>
</feature>
<evidence type="ECO:0000313" key="4">
    <source>
        <dbReference type="EMBL" id="EIW86630.1"/>
    </source>
</evidence>
<dbReference type="Pfam" id="PF00675">
    <property type="entry name" value="Peptidase_M16"/>
    <property type="match status" value="1"/>
</dbReference>
<protein>
    <recommendedName>
        <fullName evidence="6">Mitochondrial presequence protease</fullName>
    </recommendedName>
</protein>
<dbReference type="PANTHER" id="PTHR43016">
    <property type="entry name" value="PRESEQUENCE PROTEASE"/>
    <property type="match status" value="1"/>
</dbReference>
<dbReference type="AlphaFoldDB" id="A0A5M3N5E1"/>
<dbReference type="GeneID" id="19209834"/>
<comment type="caution">
    <text evidence="4">The sequence shown here is derived from an EMBL/GenBank/DDBJ whole genome shotgun (WGS) entry which is preliminary data.</text>
</comment>
<dbReference type="FunFam" id="3.30.830.10:FF:000015">
    <property type="entry name" value="Putative zinc metalloprotease"/>
    <property type="match status" value="1"/>
</dbReference>
<dbReference type="OrthoDB" id="4953at2759"/>
<dbReference type="OMA" id="WEGFARI"/>
<dbReference type="KEGG" id="cput:CONPUDRAFT_78921"/>
<evidence type="ECO:0000259" key="3">
    <source>
        <dbReference type="Pfam" id="PF05193"/>
    </source>
</evidence>
<dbReference type="SUPFAM" id="SSF63411">
    <property type="entry name" value="LuxS/MPP-like metallohydrolase"/>
    <property type="match status" value="4"/>
</dbReference>
<evidence type="ECO:0000259" key="2">
    <source>
        <dbReference type="Pfam" id="PF00675"/>
    </source>
</evidence>
<dbReference type="RefSeq" id="XP_007762778.1">
    <property type="nucleotide sequence ID" value="XM_007764588.1"/>
</dbReference>
<dbReference type="Proteomes" id="UP000053558">
    <property type="component" value="Unassembled WGS sequence"/>
</dbReference>
<feature type="region of interest" description="Disordered" evidence="1">
    <location>
        <begin position="1044"/>
        <end position="1067"/>
    </location>
</feature>
<gene>
    <name evidence="4" type="ORF">CONPUDRAFT_78921</name>
</gene>
<feature type="compositionally biased region" description="Low complexity" evidence="1">
    <location>
        <begin position="1056"/>
        <end position="1067"/>
    </location>
</feature>
<dbReference type="Pfam" id="PF05193">
    <property type="entry name" value="Peptidase_M16_C"/>
    <property type="match status" value="1"/>
</dbReference>
<dbReference type="InterPro" id="IPR011765">
    <property type="entry name" value="Pept_M16_N"/>
</dbReference>
<dbReference type="FunFam" id="3.30.830.10:FF:000031">
    <property type="entry name" value="Putative zinc metalloprotease"/>
    <property type="match status" value="1"/>
</dbReference>
<evidence type="ECO:0000313" key="5">
    <source>
        <dbReference type="Proteomes" id="UP000053558"/>
    </source>
</evidence>
<sequence>MQRSLNGNFSSTATARVAPSSEPLSDKYGNFDLIKHINLDSTDISVSKWKSRETGLSVVHLDYEAPLVNGYFVIATEIFNDSGCPHTLEHLVFMGSEKYPYKGIIDHLANRGFSNGTNAWTDNDHTAYTASTAGDQGFLQLLPIYLDHILYPTMTKASFITEVHHVNGEGENSGVVYSEMQGRENTPGDLMALRSQRTLYPPGSAYRSETGGLMEALRKLSVEQIRDYHGTYYVPHNLSLVVAGKMSNGTQSLLKVVQEQVEPIIVAHNQNKGSRPKGWQRPFTETASARRGPIEKITKETIEFPEQDESVGELLVTYTGPSPTAFLERKALDILSTYLTSSPVAPLNKEYVEIESPLCSYIYLSEDTRATLVDLPIYVGSVPTEHLDNFDEKLVASFGRIAKEGIDMTRMSMVLNRDERQLRSKLESSKGDTFSGSIITDFLYGAEDGSDLGPSLNELQYYAELRQWSEKQWVDLLKRYFVDPPYIVVIGKPSSKLAEKLEAEEKARLAKQRESLGPSGIAKAKEELEAAKLEHEKPIPTDILKSFPVPDVKSISWIPVQSVQQRGKGRNQLDSTGASELASHIEMDGSPLPFFIEYDHVKSNFVGVHATFSLANLPDRLRPYISTYLSAFFSLPVVRKSGERLSHEQVINKLDDETVSYEASLGISDQIPETLHIFLQVEASAYESAISWLRDLMYGAEFDKERLLVTVAKLLQSLPELKRDGNTVLASVWSENLYDKNSTSRASAPLPQAEFIPQLVEALNERPEEVIADFKSIRKHLTDPSGVRIGVTGDILSLPSPRSTWAKYFRDLLPEAELAPVRMTSETLSEMGKKPCGQATVVSLASIESTYANHTTGSIQGFNDPEYPALRIALEVLNAAESFLWRSIRGSGLAYGAYMSPDRESGLLTFNLYRSSNSMQAYEEAYTVVKGLTDGSIELDETSLDAAKSSIVYDVAKNVASPNRAALNSFLNQALKGVSKNFNQELLEKYQTVTKADVLVALKKYVLPVFDPSSSTVVAVTAPSKVDQIVESLTARGFKVEKRTLEVEDGSEDGSESSSSGSSSESA</sequence>
<dbReference type="GO" id="GO:0046872">
    <property type="term" value="F:metal ion binding"/>
    <property type="evidence" value="ECO:0007669"/>
    <property type="project" value="InterPro"/>
</dbReference>